<protein>
    <submittedName>
        <fullName evidence="1">Uridine kinase</fullName>
    </submittedName>
</protein>
<proteinExistence type="predicted"/>
<organism evidence="1 2">
    <name type="scientific">Blastococcus xanthinilyticus</name>
    <dbReference type="NCBI Taxonomy" id="1564164"/>
    <lineage>
        <taxon>Bacteria</taxon>
        <taxon>Bacillati</taxon>
        <taxon>Actinomycetota</taxon>
        <taxon>Actinomycetes</taxon>
        <taxon>Geodermatophilales</taxon>
        <taxon>Geodermatophilaceae</taxon>
        <taxon>Blastococcus</taxon>
    </lineage>
</organism>
<dbReference type="AlphaFoldDB" id="A0A5S5CPG7"/>
<dbReference type="GO" id="GO:0016301">
    <property type="term" value="F:kinase activity"/>
    <property type="evidence" value="ECO:0007669"/>
    <property type="project" value="UniProtKB-KW"/>
</dbReference>
<gene>
    <name evidence="1" type="ORF">BD833_1129</name>
</gene>
<dbReference type="Gene3D" id="3.40.50.300">
    <property type="entry name" value="P-loop containing nucleotide triphosphate hydrolases"/>
    <property type="match status" value="1"/>
</dbReference>
<dbReference type="InterPro" id="IPR027417">
    <property type="entry name" value="P-loop_NTPase"/>
</dbReference>
<dbReference type="RefSeq" id="WP_208092736.1">
    <property type="nucleotide sequence ID" value="NZ_VNHW01000012.1"/>
</dbReference>
<evidence type="ECO:0000313" key="2">
    <source>
        <dbReference type="Proteomes" id="UP000322499"/>
    </source>
</evidence>
<keyword evidence="2" id="KW-1185">Reference proteome</keyword>
<dbReference type="SUPFAM" id="SSF52540">
    <property type="entry name" value="P-loop containing nucleoside triphosphate hydrolases"/>
    <property type="match status" value="1"/>
</dbReference>
<dbReference type="EMBL" id="VNHW01000012">
    <property type="protein sequence ID" value="TYP84894.1"/>
    <property type="molecule type" value="Genomic_DNA"/>
</dbReference>
<evidence type="ECO:0000313" key="1">
    <source>
        <dbReference type="EMBL" id="TYP84894.1"/>
    </source>
</evidence>
<sequence>MQLEQGEPAAGPWRVVPLGELVEQLHAAGDVSGRPRIVAIDGRGGAGKSTLVQRLLAHVPRSAVVHTDDVAWHHSFFDWAGVLAEHVLEPLRRGAGVDFRPPSWVERGRPGSVVVPAGLETVWVEGTGVLRSGLAPLLDASVWVQVDRRDAGRRLLDRDGDSPEQQRHVEEWLREEHPFLLREQPWSSATLVLAGSPVVGHVPDTHVVLAPPVAP</sequence>
<name>A0A5S5CPG7_9ACTN</name>
<comment type="caution">
    <text evidence="1">The sequence shown here is derived from an EMBL/GenBank/DDBJ whole genome shotgun (WGS) entry which is preliminary data.</text>
</comment>
<dbReference type="Proteomes" id="UP000322499">
    <property type="component" value="Unassembled WGS sequence"/>
</dbReference>
<reference evidence="1 2" key="1">
    <citation type="submission" date="2019-07" db="EMBL/GenBank/DDBJ databases">
        <title>Genomic Encyclopedia of Archaeal and Bacterial Type Strains, Phase II (KMG-II): from individual species to whole genera.</title>
        <authorList>
            <person name="Goeker M."/>
        </authorList>
    </citation>
    <scope>NUCLEOTIDE SEQUENCE [LARGE SCALE GENOMIC DNA]</scope>
    <source>
        <strain evidence="1 2">DSM 46842</strain>
    </source>
</reference>
<accession>A0A5S5CPG7</accession>
<keyword evidence="1" id="KW-0808">Transferase</keyword>
<keyword evidence="1" id="KW-0418">Kinase</keyword>